<feature type="transmembrane region" description="Helical" evidence="1">
    <location>
        <begin position="80"/>
        <end position="100"/>
    </location>
</feature>
<organism evidence="3">
    <name type="scientific">hydrothermal vent metagenome</name>
    <dbReference type="NCBI Taxonomy" id="652676"/>
    <lineage>
        <taxon>unclassified sequences</taxon>
        <taxon>metagenomes</taxon>
        <taxon>ecological metagenomes</taxon>
    </lineage>
</organism>
<accession>A0A1W1BLS7</accession>
<sequence>MDSVNFLSIITIAFLGSFGHCIGMCGGIVVAYSTTKIEDEWSKTKQSIAHLLYSFGRITTYTLLGAMFGFLGGVATFNNFTNGMLLIVAGTFMILAGLSLSGKIKFLTLVEHSFASSSWYAKTFRELLQTKSLWSFFILGMLNGLLPCGLVYFFAITAASTASPLYGALVMFVFGLSTVPALFSLGFFVGIYKNGKLRNIMIRLAAVAVVIFGFYTIRNGYYYIKYPQKTLSECCEFDPDAIDKQNEQKQLQALPK</sequence>
<dbReference type="EMBL" id="FPHK01000011">
    <property type="protein sequence ID" value="SFV54411.1"/>
    <property type="molecule type" value="Genomic_DNA"/>
</dbReference>
<dbReference type="SUPFAM" id="SSF103473">
    <property type="entry name" value="MFS general substrate transporter"/>
    <property type="match status" value="1"/>
</dbReference>
<dbReference type="Pfam" id="PF13386">
    <property type="entry name" value="DsbD_2"/>
    <property type="match status" value="1"/>
</dbReference>
<dbReference type="PANTHER" id="PTHR42208:SF1">
    <property type="entry name" value="HEAVY METAL TRANSPORTER"/>
    <property type="match status" value="1"/>
</dbReference>
<gene>
    <name evidence="3" type="ORF">MNB_SM-6-735</name>
</gene>
<evidence type="ECO:0000256" key="1">
    <source>
        <dbReference type="SAM" id="Phobius"/>
    </source>
</evidence>
<keyword evidence="1" id="KW-1133">Transmembrane helix</keyword>
<evidence type="ECO:0000259" key="2">
    <source>
        <dbReference type="Pfam" id="PF13386"/>
    </source>
</evidence>
<feature type="transmembrane region" description="Helical" evidence="1">
    <location>
        <begin position="133"/>
        <end position="159"/>
    </location>
</feature>
<dbReference type="InterPro" id="IPR036259">
    <property type="entry name" value="MFS_trans_sf"/>
</dbReference>
<protein>
    <submittedName>
        <fullName evidence="3">Membrane protein, putative</fullName>
    </submittedName>
</protein>
<feature type="domain" description="Urease accessory protein UreH-like transmembrane" evidence="2">
    <location>
        <begin position="9"/>
        <end position="215"/>
    </location>
</feature>
<dbReference type="PANTHER" id="PTHR42208">
    <property type="entry name" value="HEAVY METAL TRANSPORTER-RELATED"/>
    <property type="match status" value="1"/>
</dbReference>
<keyword evidence="1" id="KW-0812">Transmembrane</keyword>
<name>A0A1W1BLS7_9ZZZZ</name>
<feature type="transmembrane region" description="Helical" evidence="1">
    <location>
        <begin position="6"/>
        <end position="30"/>
    </location>
</feature>
<proteinExistence type="predicted"/>
<feature type="transmembrane region" description="Helical" evidence="1">
    <location>
        <begin position="165"/>
        <end position="188"/>
    </location>
</feature>
<keyword evidence="1" id="KW-0472">Membrane</keyword>
<dbReference type="AlphaFoldDB" id="A0A1W1BLS7"/>
<dbReference type="InterPro" id="IPR039447">
    <property type="entry name" value="UreH-like_TM_dom"/>
</dbReference>
<reference evidence="3" key="1">
    <citation type="submission" date="2016-10" db="EMBL/GenBank/DDBJ databases">
        <authorList>
            <person name="de Groot N.N."/>
        </authorList>
    </citation>
    <scope>NUCLEOTIDE SEQUENCE</scope>
</reference>
<evidence type="ECO:0000313" key="3">
    <source>
        <dbReference type="EMBL" id="SFV54411.1"/>
    </source>
</evidence>
<feature type="transmembrane region" description="Helical" evidence="1">
    <location>
        <begin position="51"/>
        <end position="74"/>
    </location>
</feature>
<feature type="transmembrane region" description="Helical" evidence="1">
    <location>
        <begin position="200"/>
        <end position="217"/>
    </location>
</feature>